<keyword evidence="2 8" id="KW-0813">Transport</keyword>
<evidence type="ECO:0000256" key="6">
    <source>
        <dbReference type="ARBA" id="ARBA00023136"/>
    </source>
</evidence>
<dbReference type="Gene3D" id="1.10.287.70">
    <property type="match status" value="1"/>
</dbReference>
<evidence type="ECO:0000256" key="7">
    <source>
        <dbReference type="ARBA" id="ARBA00023303"/>
    </source>
</evidence>
<feature type="compositionally biased region" description="Polar residues" evidence="9">
    <location>
        <begin position="27"/>
        <end position="44"/>
    </location>
</feature>
<sequence length="416" mass="45802">MADSSDALPSVSREQSSGTENIKLEKNTSQPSPAKSETTKSKSLGDTLEIPFFSNRKISSETKEKISEPQNEGRSGVNEPEKKNPKPPPPTRLLKRRVIGVGAGGIRDDSGGTWKLLLGILVLVFVLAFYVNLGATTMMLIEGKGDTLVNGPELIRENLTITILDVTNSEINELEKMLMIDDLLLQFQRAVIEIHKQKWDEDLENNTIPDPWSYPSALLFTASLVTTVGYGNIAPATPIGQIFTVIYCLIGVPLTLACITIIGVILARIFRTIIGFLRPASRNVGNGRIYVPLWISLGIMFLYLGAGSFLFYAAMNGKWSLVECFYFCFITLSTIGLGDYVYGATDTGDTKSIGSVAYMLVGFSLVSMCFNLMGEEVMRKLNMLLKIIKTKFLECLDCICSCLKSCCQRLKNGHNE</sequence>
<evidence type="ECO:0000256" key="1">
    <source>
        <dbReference type="ARBA" id="ARBA00004141"/>
    </source>
</evidence>
<evidence type="ECO:0000256" key="5">
    <source>
        <dbReference type="ARBA" id="ARBA00023065"/>
    </source>
</evidence>
<feature type="transmembrane region" description="Helical" evidence="10">
    <location>
        <begin position="245"/>
        <end position="269"/>
    </location>
</feature>
<reference evidence="12 13" key="1">
    <citation type="journal article" date="2021" name="Elife">
        <title>Chloroplast acquisition without the gene transfer in kleptoplastic sea slugs, Plakobranchus ocellatus.</title>
        <authorList>
            <person name="Maeda T."/>
            <person name="Takahashi S."/>
            <person name="Yoshida T."/>
            <person name="Shimamura S."/>
            <person name="Takaki Y."/>
            <person name="Nagai Y."/>
            <person name="Toyoda A."/>
            <person name="Suzuki Y."/>
            <person name="Arimoto A."/>
            <person name="Ishii H."/>
            <person name="Satoh N."/>
            <person name="Nishiyama T."/>
            <person name="Hasebe M."/>
            <person name="Maruyama T."/>
            <person name="Minagawa J."/>
            <person name="Obokata J."/>
            <person name="Shigenobu S."/>
        </authorList>
    </citation>
    <scope>NUCLEOTIDE SEQUENCE [LARGE SCALE GENOMIC DNA]</scope>
</reference>
<dbReference type="Pfam" id="PF07885">
    <property type="entry name" value="Ion_trans_2"/>
    <property type="match status" value="2"/>
</dbReference>
<comment type="similarity">
    <text evidence="8">Belongs to the two pore domain potassium channel (TC 1.A.1.8) family.</text>
</comment>
<evidence type="ECO:0000256" key="3">
    <source>
        <dbReference type="ARBA" id="ARBA00022692"/>
    </source>
</evidence>
<evidence type="ECO:0000256" key="10">
    <source>
        <dbReference type="SAM" id="Phobius"/>
    </source>
</evidence>
<evidence type="ECO:0000256" key="9">
    <source>
        <dbReference type="SAM" id="MobiDB-lite"/>
    </source>
</evidence>
<dbReference type="GO" id="GO:0005886">
    <property type="term" value="C:plasma membrane"/>
    <property type="evidence" value="ECO:0007669"/>
    <property type="project" value="TreeGrafter"/>
</dbReference>
<evidence type="ECO:0000313" key="12">
    <source>
        <dbReference type="EMBL" id="GFR80431.1"/>
    </source>
</evidence>
<dbReference type="GO" id="GO:0030322">
    <property type="term" value="P:stabilization of membrane potential"/>
    <property type="evidence" value="ECO:0007669"/>
    <property type="project" value="TreeGrafter"/>
</dbReference>
<dbReference type="PRINTS" id="PR01333">
    <property type="entry name" value="2POREKCHANEL"/>
</dbReference>
<feature type="transmembrane region" description="Helical" evidence="10">
    <location>
        <begin position="355"/>
        <end position="373"/>
    </location>
</feature>
<keyword evidence="7 8" id="KW-0407">Ion channel</keyword>
<keyword evidence="6 10" id="KW-0472">Membrane</keyword>
<keyword evidence="5 8" id="KW-0406">Ion transport</keyword>
<evidence type="ECO:0000256" key="8">
    <source>
        <dbReference type="RuleBase" id="RU003857"/>
    </source>
</evidence>
<feature type="transmembrane region" description="Helical" evidence="10">
    <location>
        <begin position="324"/>
        <end position="343"/>
    </location>
</feature>
<dbReference type="GO" id="GO:0015271">
    <property type="term" value="F:outward rectifier potassium channel activity"/>
    <property type="evidence" value="ECO:0007669"/>
    <property type="project" value="TreeGrafter"/>
</dbReference>
<dbReference type="AlphaFoldDB" id="A0AAV4G5G1"/>
<keyword evidence="3 8" id="KW-0812">Transmembrane</keyword>
<gene>
    <name evidence="12" type="ORF">ElyMa_002314300</name>
</gene>
<dbReference type="GO" id="GO:0022841">
    <property type="term" value="F:potassium ion leak channel activity"/>
    <property type="evidence" value="ECO:0007669"/>
    <property type="project" value="TreeGrafter"/>
</dbReference>
<dbReference type="PANTHER" id="PTHR11003">
    <property type="entry name" value="POTASSIUM CHANNEL, SUBFAMILY K"/>
    <property type="match status" value="1"/>
</dbReference>
<comment type="subcellular location">
    <subcellularLocation>
        <location evidence="1">Membrane</location>
        <topology evidence="1">Multi-pass membrane protein</topology>
    </subcellularLocation>
</comment>
<evidence type="ECO:0000256" key="4">
    <source>
        <dbReference type="ARBA" id="ARBA00022989"/>
    </source>
</evidence>
<feature type="domain" description="Potassium channel" evidence="11">
    <location>
        <begin position="209"/>
        <end position="266"/>
    </location>
</feature>
<evidence type="ECO:0000313" key="13">
    <source>
        <dbReference type="Proteomes" id="UP000762676"/>
    </source>
</evidence>
<dbReference type="SUPFAM" id="SSF81324">
    <property type="entry name" value="Voltage-gated potassium channels"/>
    <property type="match status" value="2"/>
</dbReference>
<dbReference type="InterPro" id="IPR003280">
    <property type="entry name" value="2pore_dom_K_chnl"/>
</dbReference>
<feature type="domain" description="Potassium channel" evidence="11">
    <location>
        <begin position="301"/>
        <end position="377"/>
    </location>
</feature>
<name>A0AAV4G5G1_9GAST</name>
<dbReference type="InterPro" id="IPR013099">
    <property type="entry name" value="K_chnl_dom"/>
</dbReference>
<comment type="caution">
    <text evidence="12">The sequence shown here is derived from an EMBL/GenBank/DDBJ whole genome shotgun (WGS) entry which is preliminary data.</text>
</comment>
<dbReference type="EMBL" id="BMAT01004783">
    <property type="protein sequence ID" value="GFR80431.1"/>
    <property type="molecule type" value="Genomic_DNA"/>
</dbReference>
<keyword evidence="13" id="KW-1185">Reference proteome</keyword>
<dbReference type="Proteomes" id="UP000762676">
    <property type="component" value="Unassembled WGS sequence"/>
</dbReference>
<keyword evidence="4 10" id="KW-1133">Transmembrane helix</keyword>
<feature type="transmembrane region" description="Helical" evidence="10">
    <location>
        <begin position="116"/>
        <end position="141"/>
    </location>
</feature>
<feature type="region of interest" description="Disordered" evidence="9">
    <location>
        <begin position="1"/>
        <end position="93"/>
    </location>
</feature>
<feature type="transmembrane region" description="Helical" evidence="10">
    <location>
        <begin position="289"/>
        <end position="312"/>
    </location>
</feature>
<feature type="compositionally biased region" description="Basic and acidic residues" evidence="9">
    <location>
        <begin position="58"/>
        <end position="67"/>
    </location>
</feature>
<dbReference type="PANTHER" id="PTHR11003:SF334">
    <property type="entry name" value="FI03418P"/>
    <property type="match status" value="1"/>
</dbReference>
<organism evidence="12 13">
    <name type="scientific">Elysia marginata</name>
    <dbReference type="NCBI Taxonomy" id="1093978"/>
    <lineage>
        <taxon>Eukaryota</taxon>
        <taxon>Metazoa</taxon>
        <taxon>Spiralia</taxon>
        <taxon>Lophotrochozoa</taxon>
        <taxon>Mollusca</taxon>
        <taxon>Gastropoda</taxon>
        <taxon>Heterobranchia</taxon>
        <taxon>Euthyneura</taxon>
        <taxon>Panpulmonata</taxon>
        <taxon>Sacoglossa</taxon>
        <taxon>Placobranchoidea</taxon>
        <taxon>Plakobranchidae</taxon>
        <taxon>Elysia</taxon>
    </lineage>
</organism>
<accession>A0AAV4G5G1</accession>
<proteinExistence type="inferred from homology"/>
<protein>
    <submittedName>
        <fullName evidence="12">Potassium channel subfamily K member 9</fullName>
    </submittedName>
</protein>
<feature type="transmembrane region" description="Helical" evidence="10">
    <location>
        <begin position="212"/>
        <end position="233"/>
    </location>
</feature>
<evidence type="ECO:0000256" key="2">
    <source>
        <dbReference type="ARBA" id="ARBA00022448"/>
    </source>
</evidence>
<evidence type="ECO:0000259" key="11">
    <source>
        <dbReference type="Pfam" id="PF07885"/>
    </source>
</evidence>